<keyword evidence="6" id="KW-1185">Reference proteome</keyword>
<evidence type="ECO:0000313" key="6">
    <source>
        <dbReference type="Proteomes" id="UP000244940"/>
    </source>
</evidence>
<name>A0A2U2CEJ7_9RHOB</name>
<dbReference type="RefSeq" id="WP_109532417.1">
    <property type="nucleotide sequence ID" value="NZ_QEYD01000003.1"/>
</dbReference>
<dbReference type="InterPro" id="IPR002577">
    <property type="entry name" value="HTH_HxlR"/>
</dbReference>
<keyword evidence="1" id="KW-0805">Transcription regulation</keyword>
<dbReference type="AlphaFoldDB" id="A0A2U2CEJ7"/>
<reference evidence="5 6" key="1">
    <citation type="submission" date="2018-05" db="EMBL/GenBank/DDBJ databases">
        <title>Pararhodobacter marina sp. nov., isolated from deep-sea water of the Indian Ocean.</title>
        <authorList>
            <person name="Lai Q.Sr."/>
            <person name="Liu X."/>
            <person name="Shao Z."/>
        </authorList>
    </citation>
    <scope>NUCLEOTIDE SEQUENCE [LARGE SCALE GENOMIC DNA]</scope>
    <source>
        <strain evidence="5 6">CIC4N-9</strain>
    </source>
</reference>
<evidence type="ECO:0000259" key="4">
    <source>
        <dbReference type="PROSITE" id="PS51118"/>
    </source>
</evidence>
<evidence type="ECO:0000256" key="3">
    <source>
        <dbReference type="ARBA" id="ARBA00023163"/>
    </source>
</evidence>
<keyword evidence="3" id="KW-0804">Transcription</keyword>
<dbReference type="Proteomes" id="UP000244940">
    <property type="component" value="Unassembled WGS sequence"/>
</dbReference>
<evidence type="ECO:0000313" key="5">
    <source>
        <dbReference type="EMBL" id="PWE30272.1"/>
    </source>
</evidence>
<dbReference type="InterPro" id="IPR036388">
    <property type="entry name" value="WH-like_DNA-bd_sf"/>
</dbReference>
<dbReference type="GO" id="GO:0003677">
    <property type="term" value="F:DNA binding"/>
    <property type="evidence" value="ECO:0007669"/>
    <property type="project" value="UniProtKB-KW"/>
</dbReference>
<dbReference type="SUPFAM" id="SSF46785">
    <property type="entry name" value="Winged helix' DNA-binding domain"/>
    <property type="match status" value="1"/>
</dbReference>
<dbReference type="PANTHER" id="PTHR33204">
    <property type="entry name" value="TRANSCRIPTIONAL REGULATOR, MARR FAMILY"/>
    <property type="match status" value="1"/>
</dbReference>
<accession>A0A2U2CEJ7</accession>
<dbReference type="PROSITE" id="PS51118">
    <property type="entry name" value="HTH_HXLR"/>
    <property type="match status" value="1"/>
</dbReference>
<evidence type="ECO:0000256" key="1">
    <source>
        <dbReference type="ARBA" id="ARBA00023015"/>
    </source>
</evidence>
<gene>
    <name evidence="5" type="ORF">C4N9_06155</name>
</gene>
<dbReference type="InterPro" id="IPR036390">
    <property type="entry name" value="WH_DNA-bd_sf"/>
</dbReference>
<dbReference type="PANTHER" id="PTHR33204:SF37">
    <property type="entry name" value="HTH-TYPE TRANSCRIPTIONAL REGULATOR YODB"/>
    <property type="match status" value="1"/>
</dbReference>
<organism evidence="5 6">
    <name type="scientific">Pararhodobacter marinus</name>
    <dbReference type="NCBI Taxonomy" id="2184063"/>
    <lineage>
        <taxon>Bacteria</taxon>
        <taxon>Pseudomonadati</taxon>
        <taxon>Pseudomonadota</taxon>
        <taxon>Alphaproteobacteria</taxon>
        <taxon>Rhodobacterales</taxon>
        <taxon>Paracoccaceae</taxon>
        <taxon>Pararhodobacter</taxon>
    </lineage>
</organism>
<sequence>MPDLPPDLPRVCRPDECLAEDWLGFLGHRWNALILWHLSDGPKRFSDLQALLPRISAKVLTERLAGMTARALVSRRETNLFPREVTYALTPRGESLRGILSDLYDWAERQAPVLRTAGTRR</sequence>
<keyword evidence="2" id="KW-0238">DNA-binding</keyword>
<dbReference type="Pfam" id="PF01638">
    <property type="entry name" value="HxlR"/>
    <property type="match status" value="1"/>
</dbReference>
<dbReference type="Gene3D" id="1.10.10.10">
    <property type="entry name" value="Winged helix-like DNA-binding domain superfamily/Winged helix DNA-binding domain"/>
    <property type="match status" value="1"/>
</dbReference>
<proteinExistence type="predicted"/>
<evidence type="ECO:0000256" key="2">
    <source>
        <dbReference type="ARBA" id="ARBA00023125"/>
    </source>
</evidence>
<dbReference type="EMBL" id="QEYD01000003">
    <property type="protein sequence ID" value="PWE30272.1"/>
    <property type="molecule type" value="Genomic_DNA"/>
</dbReference>
<protein>
    <submittedName>
        <fullName evidence="5">Transcriptional regulator</fullName>
    </submittedName>
</protein>
<dbReference type="GeneID" id="94364465"/>
<feature type="domain" description="HTH hxlR-type" evidence="4">
    <location>
        <begin position="17"/>
        <end position="115"/>
    </location>
</feature>
<dbReference type="OrthoDB" id="9782219at2"/>
<comment type="caution">
    <text evidence="5">The sequence shown here is derived from an EMBL/GenBank/DDBJ whole genome shotgun (WGS) entry which is preliminary data.</text>
</comment>